<feature type="domain" description="YdbS-like PH" evidence="2">
    <location>
        <begin position="61"/>
        <end position="139"/>
    </location>
</feature>
<dbReference type="AlphaFoldDB" id="M0MQ41"/>
<dbReference type="STRING" id="1227455.C449_00155"/>
<feature type="transmembrane region" description="Helical" evidence="1">
    <location>
        <begin position="12"/>
        <end position="31"/>
    </location>
</feature>
<organism evidence="3 4">
    <name type="scientific">Halococcus saccharolyticus DSM 5350</name>
    <dbReference type="NCBI Taxonomy" id="1227455"/>
    <lineage>
        <taxon>Archaea</taxon>
        <taxon>Methanobacteriati</taxon>
        <taxon>Methanobacteriota</taxon>
        <taxon>Stenosarchaea group</taxon>
        <taxon>Halobacteria</taxon>
        <taxon>Halobacteriales</taxon>
        <taxon>Halococcaceae</taxon>
        <taxon>Halococcus</taxon>
    </lineage>
</organism>
<evidence type="ECO:0000313" key="4">
    <source>
        <dbReference type="Proteomes" id="UP000011669"/>
    </source>
</evidence>
<gene>
    <name evidence="3" type="ORF">C449_00155</name>
</gene>
<dbReference type="PATRIC" id="fig|1227455.4.peg.30"/>
<keyword evidence="1" id="KW-0472">Membrane</keyword>
<dbReference type="RefSeq" id="WP_006075819.1">
    <property type="nucleotide sequence ID" value="NZ_AOMD01000002.1"/>
</dbReference>
<comment type="caution">
    <text evidence="3">The sequence shown here is derived from an EMBL/GenBank/DDBJ whole genome shotgun (WGS) entry which is preliminary data.</text>
</comment>
<dbReference type="InterPro" id="IPR005182">
    <property type="entry name" value="YdbS-like_PH"/>
</dbReference>
<dbReference type="OrthoDB" id="301911at2157"/>
<name>M0MQ41_9EURY</name>
<keyword evidence="4" id="KW-1185">Reference proteome</keyword>
<keyword evidence="1" id="KW-0812">Transmembrane</keyword>
<evidence type="ECO:0000256" key="1">
    <source>
        <dbReference type="SAM" id="Phobius"/>
    </source>
</evidence>
<protein>
    <recommendedName>
        <fullName evidence="2">YdbS-like PH domain-containing protein</fullName>
    </recommendedName>
</protein>
<dbReference type="PANTHER" id="PTHR34473:SF3">
    <property type="entry name" value="TRANSMEMBRANE PROTEIN-RELATED"/>
    <property type="match status" value="1"/>
</dbReference>
<accession>M0MQ41</accession>
<dbReference type="Pfam" id="PF03703">
    <property type="entry name" value="bPH_2"/>
    <property type="match status" value="1"/>
</dbReference>
<proteinExistence type="predicted"/>
<feature type="transmembrane region" description="Helical" evidence="1">
    <location>
        <begin position="37"/>
        <end position="58"/>
    </location>
</feature>
<dbReference type="PANTHER" id="PTHR34473">
    <property type="entry name" value="UPF0699 TRANSMEMBRANE PROTEIN YDBS"/>
    <property type="match status" value="1"/>
</dbReference>
<dbReference type="Proteomes" id="UP000011669">
    <property type="component" value="Unassembled WGS sequence"/>
</dbReference>
<sequence length="156" mass="17164">MERLDPRVRIIWLGGSLFTALVVAVAVALADRRWFEIGVWVGPVVFVVLAIVGVAYTLQRYRVWGFDIETDAVTLERGVLTRVNSVVPFVRVQHVDSQRGPIERLAGLSSVVVYTAGSRGADVTIPGLRPERAETIQAELRRLATESEPGEPEDAV</sequence>
<evidence type="ECO:0000259" key="2">
    <source>
        <dbReference type="Pfam" id="PF03703"/>
    </source>
</evidence>
<dbReference type="InParanoid" id="M0MQ41"/>
<dbReference type="EMBL" id="AOMD01000002">
    <property type="protein sequence ID" value="EMA47837.1"/>
    <property type="molecule type" value="Genomic_DNA"/>
</dbReference>
<keyword evidence="1" id="KW-1133">Transmembrane helix</keyword>
<evidence type="ECO:0000313" key="3">
    <source>
        <dbReference type="EMBL" id="EMA47837.1"/>
    </source>
</evidence>
<reference evidence="3 4" key="1">
    <citation type="journal article" date="2014" name="PLoS Genet.">
        <title>Phylogenetically driven sequencing of extremely halophilic archaea reveals strategies for static and dynamic osmo-response.</title>
        <authorList>
            <person name="Becker E.A."/>
            <person name="Seitzer P.M."/>
            <person name="Tritt A."/>
            <person name="Larsen D."/>
            <person name="Krusor M."/>
            <person name="Yao A.I."/>
            <person name="Wu D."/>
            <person name="Madern D."/>
            <person name="Eisen J.A."/>
            <person name="Darling A.E."/>
            <person name="Facciotti M.T."/>
        </authorList>
    </citation>
    <scope>NUCLEOTIDE SEQUENCE [LARGE SCALE GENOMIC DNA]</scope>
    <source>
        <strain evidence="3 4">DSM 5350</strain>
    </source>
</reference>